<comment type="similarity">
    <text evidence="1">Belongs to the ABC transporter superfamily.</text>
</comment>
<dbReference type="GO" id="GO:0016887">
    <property type="term" value="F:ATP hydrolysis activity"/>
    <property type="evidence" value="ECO:0007669"/>
    <property type="project" value="InterPro"/>
</dbReference>
<gene>
    <name evidence="7" type="ORF">SAMN05443377_11726</name>
</gene>
<feature type="region of interest" description="Disordered" evidence="5">
    <location>
        <begin position="1"/>
        <end position="23"/>
    </location>
</feature>
<dbReference type="STRING" id="64702.SAMN05443377_11726"/>
<dbReference type="PANTHER" id="PTHR43776:SF7">
    <property type="entry name" value="D,D-DIPEPTIDE TRANSPORT ATP-BINDING PROTEIN DDPF-RELATED"/>
    <property type="match status" value="1"/>
</dbReference>
<dbReference type="SUPFAM" id="SSF52540">
    <property type="entry name" value="P-loop containing nucleoside triphosphate hydrolases"/>
    <property type="match status" value="2"/>
</dbReference>
<dbReference type="SMART" id="SM00382">
    <property type="entry name" value="AAA"/>
    <property type="match status" value="2"/>
</dbReference>
<dbReference type="PANTHER" id="PTHR43776">
    <property type="entry name" value="TRANSPORT ATP-BINDING PROTEIN"/>
    <property type="match status" value="1"/>
</dbReference>
<accession>A0A1H9SYW0</accession>
<dbReference type="InterPro" id="IPR003439">
    <property type="entry name" value="ABC_transporter-like_ATP-bd"/>
</dbReference>
<evidence type="ECO:0000256" key="4">
    <source>
        <dbReference type="ARBA" id="ARBA00022840"/>
    </source>
</evidence>
<evidence type="ECO:0000256" key="3">
    <source>
        <dbReference type="ARBA" id="ARBA00022741"/>
    </source>
</evidence>
<keyword evidence="2" id="KW-0813">Transport</keyword>
<dbReference type="FunFam" id="3.40.50.300:FF:000016">
    <property type="entry name" value="Oligopeptide ABC transporter ATP-binding component"/>
    <property type="match status" value="1"/>
</dbReference>
<name>A0A1H9SYW0_9ACTN</name>
<dbReference type="Proteomes" id="UP000198815">
    <property type="component" value="Unassembled WGS sequence"/>
</dbReference>
<dbReference type="Pfam" id="PF08352">
    <property type="entry name" value="oligo_HPY"/>
    <property type="match status" value="1"/>
</dbReference>
<protein>
    <submittedName>
        <fullName evidence="7">Peptide/nickel transport system ATP-binding protein</fullName>
    </submittedName>
</protein>
<evidence type="ECO:0000256" key="5">
    <source>
        <dbReference type="SAM" id="MobiDB-lite"/>
    </source>
</evidence>
<dbReference type="InterPro" id="IPR017871">
    <property type="entry name" value="ABC_transporter-like_CS"/>
</dbReference>
<dbReference type="RefSeq" id="WP_091970139.1">
    <property type="nucleotide sequence ID" value="NZ_FOGZ01000017.1"/>
</dbReference>
<dbReference type="NCBIfam" id="NF008453">
    <property type="entry name" value="PRK11308.1"/>
    <property type="match status" value="3"/>
</dbReference>
<dbReference type="GO" id="GO:0055085">
    <property type="term" value="P:transmembrane transport"/>
    <property type="evidence" value="ECO:0007669"/>
    <property type="project" value="UniProtKB-ARBA"/>
</dbReference>
<dbReference type="InterPro" id="IPR050319">
    <property type="entry name" value="ABC_transp_ATP-bind"/>
</dbReference>
<feature type="domain" description="ABC transporter" evidence="6">
    <location>
        <begin position="29"/>
        <end position="371"/>
    </location>
</feature>
<organism evidence="7 8">
    <name type="scientific">Propionibacterium cyclohexanicum</name>
    <dbReference type="NCBI Taxonomy" id="64702"/>
    <lineage>
        <taxon>Bacteria</taxon>
        <taxon>Bacillati</taxon>
        <taxon>Actinomycetota</taxon>
        <taxon>Actinomycetes</taxon>
        <taxon>Propionibacteriales</taxon>
        <taxon>Propionibacteriaceae</taxon>
        <taxon>Propionibacterium</taxon>
    </lineage>
</organism>
<dbReference type="Gene3D" id="3.40.50.300">
    <property type="entry name" value="P-loop containing nucleotide triphosphate hydrolases"/>
    <property type="match status" value="2"/>
</dbReference>
<dbReference type="PROSITE" id="PS00211">
    <property type="entry name" value="ABC_TRANSPORTER_1"/>
    <property type="match status" value="2"/>
</dbReference>
<dbReference type="GO" id="GO:0015833">
    <property type="term" value="P:peptide transport"/>
    <property type="evidence" value="ECO:0007669"/>
    <property type="project" value="InterPro"/>
</dbReference>
<dbReference type="OrthoDB" id="5357528at2"/>
<dbReference type="EMBL" id="FOGZ01000017">
    <property type="protein sequence ID" value="SER90076.1"/>
    <property type="molecule type" value="Genomic_DNA"/>
</dbReference>
<dbReference type="InterPro" id="IPR027417">
    <property type="entry name" value="P-loop_NTPase"/>
</dbReference>
<evidence type="ECO:0000259" key="6">
    <source>
        <dbReference type="PROSITE" id="PS50893"/>
    </source>
</evidence>
<dbReference type="InterPro" id="IPR003593">
    <property type="entry name" value="AAA+_ATPase"/>
</dbReference>
<dbReference type="AlphaFoldDB" id="A0A1H9SYW0"/>
<feature type="domain" description="ABC transporter" evidence="6">
    <location>
        <begin position="420"/>
        <end position="665"/>
    </location>
</feature>
<dbReference type="NCBIfam" id="NF007739">
    <property type="entry name" value="PRK10419.1"/>
    <property type="match status" value="3"/>
</dbReference>
<proteinExistence type="inferred from homology"/>
<dbReference type="CDD" id="cd03257">
    <property type="entry name" value="ABC_NikE_OppD_transporters"/>
    <property type="match status" value="2"/>
</dbReference>
<evidence type="ECO:0000313" key="7">
    <source>
        <dbReference type="EMBL" id="SER90076.1"/>
    </source>
</evidence>
<dbReference type="InterPro" id="IPR013563">
    <property type="entry name" value="Oligopep_ABC_C"/>
</dbReference>
<keyword evidence="8" id="KW-1185">Reference proteome</keyword>
<evidence type="ECO:0000256" key="2">
    <source>
        <dbReference type="ARBA" id="ARBA00022448"/>
    </source>
</evidence>
<dbReference type="Pfam" id="PF00005">
    <property type="entry name" value="ABC_tran"/>
    <property type="match status" value="2"/>
</dbReference>
<evidence type="ECO:0000313" key="8">
    <source>
        <dbReference type="Proteomes" id="UP000198815"/>
    </source>
</evidence>
<sequence>MSEDLRRSTPTQDQQPGGRRAVPEPLVEVRNLDVDFRTGGGSVHAVRGANLTIYPGQSVAIVGESGSGKSTTAHAIIGLLPGSGRVTGGSITFGGRELVGLRRRELERLRGSEIGLVPQDPMSNLNPVWRIGFQVKEALTANHLDVTREQRQRLEDGLVAESSPRDDDELFLGSASKPALLTDIRGALEDSGVSGTSLDEQMKRWDETLDVGSVTRSEVRRRLLAAKISGAEQIALGHVTGSTVNDRVAGLLTEAGLPDSARRARQYPHEFSGGMRQRALIAIGLAGRPKLLIADEITSALDVTVQRRILDHLEGLTRQLGTTVLLITHDLGLAAERAEHLVVMYKGRVVESGPALDILQHPEHPYTKRLVASAPSLVSQRIQSTKHAAVRTGTPASGVGAPGVGAAQGTAELADHRPLIEVSHLTRRFDIRGSKEPLLAVDDVSFEVRRGTTLALVGESGSGKSTVANMVLRLLEPTKGSILFDGRDALALRKAELLHFRRRVQPVFQNPYGSLDPQYSIYRALVEPMRIHHVGNRASREKRARELLDMVQLPASTLRRYPNELSGGQRQRIAIARALALDPEVIVCDEAVSALDVLVQSQILTLLNDLQAEFGLTYLFITHDLAVVRQIADEVVVMQHGRIVEHSSTDEVFAHPQQAYTRELIEAIPGGSLHIGGAGAPTEPSGTAS</sequence>
<dbReference type="GO" id="GO:0005524">
    <property type="term" value="F:ATP binding"/>
    <property type="evidence" value="ECO:0007669"/>
    <property type="project" value="UniProtKB-KW"/>
</dbReference>
<keyword evidence="4 7" id="KW-0067">ATP-binding</keyword>
<evidence type="ECO:0000256" key="1">
    <source>
        <dbReference type="ARBA" id="ARBA00005417"/>
    </source>
</evidence>
<keyword evidence="3" id="KW-0547">Nucleotide-binding</keyword>
<dbReference type="PROSITE" id="PS50893">
    <property type="entry name" value="ABC_TRANSPORTER_2"/>
    <property type="match status" value="2"/>
</dbReference>
<reference evidence="7 8" key="1">
    <citation type="submission" date="2016-10" db="EMBL/GenBank/DDBJ databases">
        <authorList>
            <person name="de Groot N.N."/>
        </authorList>
    </citation>
    <scope>NUCLEOTIDE SEQUENCE [LARGE SCALE GENOMIC DNA]</scope>
    <source>
        <strain evidence="7 8">DSM 16859</strain>
    </source>
</reference>